<gene>
    <name evidence="3" type="ORF">K7C98_39660</name>
</gene>
<sequence>MPDAARISDFHVCPKVEPGPVPHVGGPIFSGSANVIIGFLPAAREGDSVVCFPIGPTDRIRRGSATVLINSRQAARRSDPGSHISGDLIAAGCPTVVIGDSTQAFTFRGAAQRGTPFCEECERRRLEMDDHDDSAEVIPPDPDTATLDDDRAPPGAELGRDLLASSLLNKEALAAQPNLNDGLDGERVAARVAVAYQFYAAHAGEKFKPSRLTSHIRAIDLSRPVEVIAVAARTLHQRGYPGGANGEYFALDPNLTPEQLGTSAIVPGPDGTPVPRDRRTVEYGEAPAFGLKSTAAAVIDTWTFPRTATDPGEQISCEGGGTQVYVPRIFHVSSRNV</sequence>
<dbReference type="Proteomes" id="UP001139031">
    <property type="component" value="Unassembled WGS sequence"/>
</dbReference>
<dbReference type="EMBL" id="JAIRAU010000056">
    <property type="protein sequence ID" value="MBZ5715391.1"/>
    <property type="molecule type" value="Genomic_DNA"/>
</dbReference>
<organism evidence="3 4">
    <name type="scientific">Nannocystis pusilla</name>
    <dbReference type="NCBI Taxonomy" id="889268"/>
    <lineage>
        <taxon>Bacteria</taxon>
        <taxon>Pseudomonadati</taxon>
        <taxon>Myxococcota</taxon>
        <taxon>Polyangia</taxon>
        <taxon>Nannocystales</taxon>
        <taxon>Nannocystaceae</taxon>
        <taxon>Nannocystis</taxon>
    </lineage>
</organism>
<dbReference type="Pfam" id="PF05488">
    <property type="entry name" value="PAAR_motif"/>
    <property type="match status" value="1"/>
</dbReference>
<keyword evidence="4" id="KW-1185">Reference proteome</keyword>
<dbReference type="InterPro" id="IPR028238">
    <property type="entry name" value="Ntox46"/>
</dbReference>
<accession>A0ABS7U4S2</accession>
<evidence type="ECO:0000313" key="4">
    <source>
        <dbReference type="Proteomes" id="UP001139031"/>
    </source>
</evidence>
<feature type="region of interest" description="Disordered" evidence="1">
    <location>
        <begin position="128"/>
        <end position="158"/>
    </location>
</feature>
<feature type="domain" description="Bacterial toxin 46" evidence="2">
    <location>
        <begin position="204"/>
        <end position="306"/>
    </location>
</feature>
<evidence type="ECO:0000256" key="1">
    <source>
        <dbReference type="SAM" id="MobiDB-lite"/>
    </source>
</evidence>
<reference evidence="3" key="1">
    <citation type="submission" date="2021-08" db="EMBL/GenBank/DDBJ databases">
        <authorList>
            <person name="Stevens D.C."/>
        </authorList>
    </citation>
    <scope>NUCLEOTIDE SEQUENCE</scope>
    <source>
        <strain evidence="3">DSM 53165</strain>
    </source>
</reference>
<name>A0ABS7U4S2_9BACT</name>
<dbReference type="InterPro" id="IPR008727">
    <property type="entry name" value="PAAR_motif"/>
</dbReference>
<evidence type="ECO:0000259" key="2">
    <source>
        <dbReference type="Pfam" id="PF15538"/>
    </source>
</evidence>
<dbReference type="Pfam" id="PF15538">
    <property type="entry name" value="Ntox46"/>
    <property type="match status" value="1"/>
</dbReference>
<dbReference type="CDD" id="cd14738">
    <property type="entry name" value="PAAR_2"/>
    <property type="match status" value="1"/>
</dbReference>
<dbReference type="RefSeq" id="WP_224197131.1">
    <property type="nucleotide sequence ID" value="NZ_JAIRAU010000056.1"/>
</dbReference>
<protein>
    <submittedName>
        <fullName evidence="3">PAAR domain-containing protein</fullName>
    </submittedName>
</protein>
<dbReference type="Gene3D" id="2.60.200.60">
    <property type="match status" value="2"/>
</dbReference>
<proteinExistence type="predicted"/>
<comment type="caution">
    <text evidence="3">The sequence shown here is derived from an EMBL/GenBank/DDBJ whole genome shotgun (WGS) entry which is preliminary data.</text>
</comment>
<evidence type="ECO:0000313" key="3">
    <source>
        <dbReference type="EMBL" id="MBZ5715391.1"/>
    </source>
</evidence>